<organism evidence="9 10">
    <name type="scientific">Paraglomus occultum</name>
    <dbReference type="NCBI Taxonomy" id="144539"/>
    <lineage>
        <taxon>Eukaryota</taxon>
        <taxon>Fungi</taxon>
        <taxon>Fungi incertae sedis</taxon>
        <taxon>Mucoromycota</taxon>
        <taxon>Glomeromycotina</taxon>
        <taxon>Glomeromycetes</taxon>
        <taxon>Paraglomerales</taxon>
        <taxon>Paraglomeraceae</taxon>
        <taxon>Paraglomus</taxon>
    </lineage>
</organism>
<dbReference type="EMBL" id="CAJVPJ010000134">
    <property type="protein sequence ID" value="CAG8483583.1"/>
    <property type="molecule type" value="Genomic_DNA"/>
</dbReference>
<evidence type="ECO:0000256" key="8">
    <source>
        <dbReference type="ARBA" id="ARBA00023310"/>
    </source>
</evidence>
<protein>
    <recommendedName>
        <fullName evidence="3">ATP synthase subunit 5, mitochondrial</fullName>
    </recommendedName>
</protein>
<dbReference type="InterPro" id="IPR026015">
    <property type="entry name" value="ATP_synth_OSCP/delta_N_sf"/>
</dbReference>
<evidence type="ECO:0000256" key="2">
    <source>
        <dbReference type="ARBA" id="ARBA00007046"/>
    </source>
</evidence>
<comment type="subcellular location">
    <subcellularLocation>
        <location evidence="1">Membrane</location>
    </subcellularLocation>
</comment>
<evidence type="ECO:0000313" key="10">
    <source>
        <dbReference type="Proteomes" id="UP000789572"/>
    </source>
</evidence>
<dbReference type="OrthoDB" id="1262810at2759"/>
<keyword evidence="8" id="KW-0066">ATP synthesis</keyword>
<dbReference type="SUPFAM" id="SSF47928">
    <property type="entry name" value="N-terminal domain of the delta subunit of the F1F0-ATP synthase"/>
    <property type="match status" value="1"/>
</dbReference>
<dbReference type="GO" id="GO:0046933">
    <property type="term" value="F:proton-transporting ATP synthase activity, rotational mechanism"/>
    <property type="evidence" value="ECO:0007669"/>
    <property type="project" value="InterPro"/>
</dbReference>
<keyword evidence="4" id="KW-0813">Transport</keyword>
<comment type="similarity">
    <text evidence="2">Belongs to the ATPase delta chain family.</text>
</comment>
<evidence type="ECO:0000256" key="3">
    <source>
        <dbReference type="ARBA" id="ARBA00014723"/>
    </source>
</evidence>
<keyword evidence="10" id="KW-1185">Reference proteome</keyword>
<reference evidence="9" key="1">
    <citation type="submission" date="2021-06" db="EMBL/GenBank/DDBJ databases">
        <authorList>
            <person name="Kallberg Y."/>
            <person name="Tangrot J."/>
            <person name="Rosling A."/>
        </authorList>
    </citation>
    <scope>NUCLEOTIDE SEQUENCE</scope>
    <source>
        <strain evidence="9">IA702</strain>
    </source>
</reference>
<dbReference type="AlphaFoldDB" id="A0A9N8WI97"/>
<evidence type="ECO:0000256" key="5">
    <source>
        <dbReference type="ARBA" id="ARBA00022781"/>
    </source>
</evidence>
<dbReference type="HAMAP" id="MF_01416">
    <property type="entry name" value="ATP_synth_delta_bact"/>
    <property type="match status" value="1"/>
</dbReference>
<accession>A0A9N8WI97</accession>
<proteinExistence type="inferred from homology"/>
<dbReference type="PANTHER" id="PTHR11910">
    <property type="entry name" value="ATP SYNTHASE DELTA CHAIN"/>
    <property type="match status" value="1"/>
</dbReference>
<evidence type="ECO:0000256" key="6">
    <source>
        <dbReference type="ARBA" id="ARBA00023065"/>
    </source>
</evidence>
<evidence type="ECO:0000313" key="9">
    <source>
        <dbReference type="EMBL" id="CAG8483583.1"/>
    </source>
</evidence>
<dbReference type="Pfam" id="PF00213">
    <property type="entry name" value="OSCP"/>
    <property type="match status" value="1"/>
</dbReference>
<keyword evidence="5" id="KW-0375">Hydrogen ion transport</keyword>
<dbReference type="Proteomes" id="UP000789572">
    <property type="component" value="Unassembled WGS sequence"/>
</dbReference>
<name>A0A9N8WI97_9GLOM</name>
<evidence type="ECO:0000256" key="1">
    <source>
        <dbReference type="ARBA" id="ARBA00004370"/>
    </source>
</evidence>
<comment type="caution">
    <text evidence="9">The sequence shown here is derived from an EMBL/GenBank/DDBJ whole genome shotgun (WGS) entry which is preliminary data.</text>
</comment>
<keyword evidence="7" id="KW-0472">Membrane</keyword>
<gene>
    <name evidence="9" type="ORF">POCULU_LOCUS1683</name>
</gene>
<dbReference type="PRINTS" id="PR00125">
    <property type="entry name" value="ATPASEDELTA"/>
</dbReference>
<evidence type="ECO:0000256" key="7">
    <source>
        <dbReference type="ARBA" id="ARBA00023136"/>
    </source>
</evidence>
<dbReference type="GO" id="GO:0016020">
    <property type="term" value="C:membrane"/>
    <property type="evidence" value="ECO:0007669"/>
    <property type="project" value="UniProtKB-SubCell"/>
</dbReference>
<dbReference type="Gene3D" id="1.10.520.20">
    <property type="entry name" value="N-terminal domain of the delta subunit of the F1F0-ATP synthase"/>
    <property type="match status" value="1"/>
</dbReference>
<sequence>MASLTRLTLASVVPKLARGYATAGGSSVEVPLVVHGIDGRYATALYSAAAKKSSTKTVEGDLKQIESVIAKNSTIQTFLADPSVAREAKKEGVKKLLKQGKYSELTNNFFELLAENGRLGETERVIQKYLQIMVAERGEVPITITSAAELDKKAETKLKTLLGKSRFVKPNQTPIVTNKVDPNILGGFIIEIGEDQTVDLSAASRIARLNKLLTDAI</sequence>
<keyword evidence="6" id="KW-0406">Ion transport</keyword>
<dbReference type="InterPro" id="IPR000711">
    <property type="entry name" value="ATPase_OSCP/dsu"/>
</dbReference>
<dbReference type="NCBIfam" id="TIGR01145">
    <property type="entry name" value="ATP_synt_delta"/>
    <property type="match status" value="1"/>
</dbReference>
<evidence type="ECO:0000256" key="4">
    <source>
        <dbReference type="ARBA" id="ARBA00022448"/>
    </source>
</evidence>